<evidence type="ECO:0000256" key="1">
    <source>
        <dbReference type="SAM" id="MobiDB-lite"/>
    </source>
</evidence>
<dbReference type="EMBL" id="JBBPHU010000001">
    <property type="protein sequence ID" value="KAK7524677.1"/>
    <property type="molecule type" value="Genomic_DNA"/>
</dbReference>
<dbReference type="Proteomes" id="UP001363622">
    <property type="component" value="Unassembled WGS sequence"/>
</dbReference>
<feature type="compositionally biased region" description="Low complexity" evidence="1">
    <location>
        <begin position="118"/>
        <end position="145"/>
    </location>
</feature>
<evidence type="ECO:0000313" key="5">
    <source>
        <dbReference type="Proteomes" id="UP001363622"/>
    </source>
</evidence>
<evidence type="ECO:0000259" key="3">
    <source>
        <dbReference type="Pfam" id="PF25871"/>
    </source>
</evidence>
<sequence>MASAPAEAATASDNICAQVDGYPWDSDREFQGGLSAILGSNPSADQAIELTLRARCFYYTRKFNILVDFDAYKAYRASIPSPSPITAVTTNGLVTPTSSSSTSASPQPQPQLQPVAPPSSSASPQPQTSSSSAAASASAPAASSSGGPDDAPYPTSFAHIVELITTGQPIPGIKEIPDTVLEGQGTVPAADKRRKPWERSGDATAGAAAAAASAAAGAGSESSSRPDAAEAQGAQ</sequence>
<feature type="region of interest" description="Disordered" evidence="1">
    <location>
        <begin position="173"/>
        <end position="235"/>
    </location>
</feature>
<feature type="region of interest" description="Disordered" evidence="1">
    <location>
        <begin position="85"/>
        <end position="154"/>
    </location>
</feature>
<organism evidence="4 5">
    <name type="scientific">Phyllosticta citriasiana</name>
    <dbReference type="NCBI Taxonomy" id="595635"/>
    <lineage>
        <taxon>Eukaryota</taxon>
        <taxon>Fungi</taxon>
        <taxon>Dikarya</taxon>
        <taxon>Ascomycota</taxon>
        <taxon>Pezizomycotina</taxon>
        <taxon>Dothideomycetes</taxon>
        <taxon>Dothideomycetes incertae sedis</taxon>
        <taxon>Botryosphaeriales</taxon>
        <taxon>Phyllostictaceae</taxon>
        <taxon>Phyllosticta</taxon>
    </lineage>
</organism>
<feature type="compositionally biased region" description="Low complexity" evidence="1">
    <location>
        <begin position="202"/>
        <end position="223"/>
    </location>
</feature>
<feature type="compositionally biased region" description="Pro residues" evidence="1">
    <location>
        <begin position="107"/>
        <end position="117"/>
    </location>
</feature>
<evidence type="ECO:0000313" key="4">
    <source>
        <dbReference type="EMBL" id="KAK7524677.1"/>
    </source>
</evidence>
<feature type="domain" description="Peroxisomal membrane protein PEX14-like KPWE" evidence="2">
    <location>
        <begin position="152"/>
        <end position="199"/>
    </location>
</feature>
<dbReference type="Pfam" id="PF17733">
    <property type="entry name" value="KPWE_dom"/>
    <property type="match status" value="1"/>
</dbReference>
<dbReference type="PANTHER" id="PTHR36855">
    <property type="entry name" value="CHROMOSOME 10, WHOLE GENOME SHOTGUN SEQUENCE"/>
    <property type="match status" value="1"/>
</dbReference>
<dbReference type="InterPro" id="IPR040554">
    <property type="entry name" value="KPWE_PEX14_dom"/>
</dbReference>
<gene>
    <name evidence="4" type="ORF">IWZ03DRAFT_30578</name>
</gene>
<comment type="caution">
    <text evidence="4">The sequence shown here is derived from an EMBL/GenBank/DDBJ whole genome shotgun (WGS) entry which is preliminary data.</text>
</comment>
<accession>A0ABR1L0S7</accession>
<dbReference type="Pfam" id="PF25871">
    <property type="entry name" value="HTH_76"/>
    <property type="match status" value="1"/>
</dbReference>
<feature type="compositionally biased region" description="Low complexity" evidence="1">
    <location>
        <begin position="95"/>
        <end position="106"/>
    </location>
</feature>
<feature type="domain" description="PEX14-like helix-turn-helix" evidence="3">
    <location>
        <begin position="14"/>
        <end position="78"/>
    </location>
</feature>
<evidence type="ECO:0000259" key="2">
    <source>
        <dbReference type="Pfam" id="PF17733"/>
    </source>
</evidence>
<keyword evidence="5" id="KW-1185">Reference proteome</keyword>
<dbReference type="PANTHER" id="PTHR36855:SF1">
    <property type="entry name" value="PEROXISOME MEMBRANE ANCHOR PROTEIN PEX14P N-TERMINAL DOMAIN-CONTAINING PROTEIN"/>
    <property type="match status" value="1"/>
</dbReference>
<proteinExistence type="predicted"/>
<reference evidence="4 5" key="1">
    <citation type="submission" date="2024-04" db="EMBL/GenBank/DDBJ databases">
        <title>Phyllosticta paracitricarpa is synonymous to the EU quarantine fungus P. citricarpa based on phylogenomic analyses.</title>
        <authorList>
            <consortium name="Lawrence Berkeley National Laboratory"/>
            <person name="Van Ingen-Buijs V.A."/>
            <person name="Van Westerhoven A.C."/>
            <person name="Haridas S."/>
            <person name="Skiadas P."/>
            <person name="Martin F."/>
            <person name="Groenewald J.Z."/>
            <person name="Crous P.W."/>
            <person name="Seidl M.F."/>
        </authorList>
    </citation>
    <scope>NUCLEOTIDE SEQUENCE [LARGE SCALE GENOMIC DNA]</scope>
    <source>
        <strain evidence="4 5">CBS 123371</strain>
    </source>
</reference>
<protein>
    <submittedName>
        <fullName evidence="4">Uncharacterized protein</fullName>
    </submittedName>
</protein>
<dbReference type="InterPro" id="IPR058841">
    <property type="entry name" value="HTH_76"/>
</dbReference>
<name>A0ABR1L0S7_9PEZI</name>
<feature type="compositionally biased region" description="Polar residues" evidence="1">
    <location>
        <begin position="85"/>
        <end position="94"/>
    </location>
</feature>